<keyword evidence="8" id="KW-1185">Reference proteome</keyword>
<gene>
    <name evidence="7" type="ORF">NH26_00765</name>
</gene>
<dbReference type="CDD" id="cd00609">
    <property type="entry name" value="AAT_like"/>
    <property type="match status" value="1"/>
</dbReference>
<dbReference type="AlphaFoldDB" id="A0A1S1YVD0"/>
<proteinExistence type="inferred from homology"/>
<dbReference type="RefSeq" id="WP_044224435.1">
    <property type="nucleotide sequence ID" value="NZ_JRYR02000001.1"/>
</dbReference>
<dbReference type="SUPFAM" id="SSF53383">
    <property type="entry name" value="PLP-dependent transferases"/>
    <property type="match status" value="1"/>
</dbReference>
<feature type="domain" description="Aminotransferase class I/classII large" evidence="6">
    <location>
        <begin position="32"/>
        <end position="382"/>
    </location>
</feature>
<organism evidence="7 8">
    <name type="scientific">Flammeovirga pacifica</name>
    <dbReference type="NCBI Taxonomy" id="915059"/>
    <lineage>
        <taxon>Bacteria</taxon>
        <taxon>Pseudomonadati</taxon>
        <taxon>Bacteroidota</taxon>
        <taxon>Cytophagia</taxon>
        <taxon>Cytophagales</taxon>
        <taxon>Flammeovirgaceae</taxon>
        <taxon>Flammeovirga</taxon>
    </lineage>
</organism>
<evidence type="ECO:0000256" key="5">
    <source>
        <dbReference type="ARBA" id="ARBA00037974"/>
    </source>
</evidence>
<accession>A0A1S1YVD0</accession>
<dbReference type="PANTHER" id="PTHR43525">
    <property type="entry name" value="PROTEIN MALY"/>
    <property type="match status" value="1"/>
</dbReference>
<reference evidence="7 8" key="1">
    <citation type="journal article" date="2012" name="Int. J. Syst. Evol. Microbiol.">
        <title>Flammeovirga pacifica sp. nov., isolated from deep-sea sediment.</title>
        <authorList>
            <person name="Xu H."/>
            <person name="Fu Y."/>
            <person name="Yang N."/>
            <person name="Ding Z."/>
            <person name="Lai Q."/>
            <person name="Zeng R."/>
        </authorList>
    </citation>
    <scope>NUCLEOTIDE SEQUENCE [LARGE SCALE GENOMIC DNA]</scope>
    <source>
        <strain evidence="8">DSM 24597 / LMG 26175 / WPAGA1</strain>
    </source>
</reference>
<dbReference type="GO" id="GO:0030170">
    <property type="term" value="F:pyridoxal phosphate binding"/>
    <property type="evidence" value="ECO:0007669"/>
    <property type="project" value="InterPro"/>
</dbReference>
<dbReference type="STRING" id="915059.NH26_00765"/>
<dbReference type="EC" id="4.4.1.13" evidence="2"/>
<evidence type="ECO:0000256" key="1">
    <source>
        <dbReference type="ARBA" id="ARBA00001933"/>
    </source>
</evidence>
<keyword evidence="4" id="KW-0456">Lyase</keyword>
<comment type="caution">
    <text evidence="7">The sequence shown here is derived from an EMBL/GenBank/DDBJ whole genome shotgun (WGS) entry which is preliminary data.</text>
</comment>
<comment type="similarity">
    <text evidence="5">Belongs to the class-II pyridoxal-phosphate-dependent aminotransferase family. MalY/PatB cystathionine beta-lyase subfamily.</text>
</comment>
<protein>
    <recommendedName>
        <fullName evidence="2">cysteine-S-conjugate beta-lyase</fullName>
        <ecNumber evidence="2">4.4.1.13</ecNumber>
    </recommendedName>
</protein>
<dbReference type="PANTHER" id="PTHR43525:SF1">
    <property type="entry name" value="PROTEIN MALY"/>
    <property type="match status" value="1"/>
</dbReference>
<dbReference type="Proteomes" id="UP000179797">
    <property type="component" value="Unassembled WGS sequence"/>
</dbReference>
<evidence type="ECO:0000313" key="8">
    <source>
        <dbReference type="Proteomes" id="UP000179797"/>
    </source>
</evidence>
<dbReference type="InterPro" id="IPR015421">
    <property type="entry name" value="PyrdxlP-dep_Trfase_major"/>
</dbReference>
<dbReference type="InterPro" id="IPR051798">
    <property type="entry name" value="Class-II_PLP-Dep_Aminotrans"/>
</dbReference>
<evidence type="ECO:0000256" key="4">
    <source>
        <dbReference type="ARBA" id="ARBA00023239"/>
    </source>
</evidence>
<dbReference type="Pfam" id="PF00155">
    <property type="entry name" value="Aminotran_1_2"/>
    <property type="match status" value="1"/>
</dbReference>
<dbReference type="InterPro" id="IPR027619">
    <property type="entry name" value="C-S_lyase_PatB-like"/>
</dbReference>
<comment type="cofactor">
    <cofactor evidence="1">
        <name>pyridoxal 5'-phosphate</name>
        <dbReference type="ChEBI" id="CHEBI:597326"/>
    </cofactor>
</comment>
<dbReference type="InterPro" id="IPR015424">
    <property type="entry name" value="PyrdxlP-dep_Trfase"/>
</dbReference>
<dbReference type="GO" id="GO:0047804">
    <property type="term" value="F:cysteine-S-conjugate beta-lyase activity"/>
    <property type="evidence" value="ECO:0007669"/>
    <property type="project" value="UniProtKB-EC"/>
</dbReference>
<dbReference type="OrthoDB" id="9802872at2"/>
<evidence type="ECO:0000313" key="7">
    <source>
        <dbReference type="EMBL" id="OHX64981.1"/>
    </source>
</evidence>
<dbReference type="NCBIfam" id="TIGR04350">
    <property type="entry name" value="C_S_lyase_PatB"/>
    <property type="match status" value="1"/>
</dbReference>
<dbReference type="InterPro" id="IPR004839">
    <property type="entry name" value="Aminotransferase_I/II_large"/>
</dbReference>
<evidence type="ECO:0000256" key="2">
    <source>
        <dbReference type="ARBA" id="ARBA00012224"/>
    </source>
</evidence>
<dbReference type="Gene3D" id="3.40.640.10">
    <property type="entry name" value="Type I PLP-dependent aspartate aminotransferase-like (Major domain)"/>
    <property type="match status" value="1"/>
</dbReference>
<sequence>MNHDYFNQKIDRSDTSTVKYDLRKVLFGTDDILPLWVADMDLPTAPEIVEALTERIQHPIYGYTLQDNSFWQSAIDWIDKRHQWKVHRKDFVFVPGIVPALGLLVESLTKPKEKVGIFSPVYPPFKDNIIGNDRTLVDIPLINKNNHYFINFDQFEKELINGLKLILFCHPQNPSGRVWNKEELEKILSLCDQYDCNIISDEIHADLMFFGNKHIPFASLSKIAEKRVVTCMAPSKTFNLAGLNCAYLLFKNNDLKEKYIQRVKHMHLDFGGLMATESMKSAYTKGESWYQALLVHLEENINYVTQALSDTPIKVMKPQATYLIWLDCNALGNSQEEIKNLFYKKMKVGVQDGTMFGDAGKGFMRLNTACSRSLLEEAIQRIKSNL</sequence>
<keyword evidence="3" id="KW-0663">Pyridoxal phosphate</keyword>
<name>A0A1S1YVD0_FLAPC</name>
<dbReference type="InterPro" id="IPR015422">
    <property type="entry name" value="PyrdxlP-dep_Trfase_small"/>
</dbReference>
<dbReference type="Gene3D" id="3.90.1150.10">
    <property type="entry name" value="Aspartate Aminotransferase, domain 1"/>
    <property type="match status" value="1"/>
</dbReference>
<evidence type="ECO:0000259" key="6">
    <source>
        <dbReference type="Pfam" id="PF00155"/>
    </source>
</evidence>
<evidence type="ECO:0000256" key="3">
    <source>
        <dbReference type="ARBA" id="ARBA00022898"/>
    </source>
</evidence>
<dbReference type="EMBL" id="JRYR02000001">
    <property type="protein sequence ID" value="OHX64981.1"/>
    <property type="molecule type" value="Genomic_DNA"/>
</dbReference>